<dbReference type="GO" id="GO:0003677">
    <property type="term" value="F:DNA binding"/>
    <property type="evidence" value="ECO:0007669"/>
    <property type="project" value="UniProtKB-KW"/>
</dbReference>
<evidence type="ECO:0000256" key="2">
    <source>
        <dbReference type="ARBA" id="ARBA00023015"/>
    </source>
</evidence>
<evidence type="ECO:0000256" key="3">
    <source>
        <dbReference type="ARBA" id="ARBA00023125"/>
    </source>
</evidence>
<dbReference type="PANTHER" id="PTHR30204">
    <property type="entry name" value="REDOX-CYCLING DRUG-SENSING TRANSCRIPTIONAL ACTIVATOR SOXR"/>
    <property type="match status" value="1"/>
</dbReference>
<gene>
    <name evidence="6" type="ORF">DFR50_10448</name>
</gene>
<dbReference type="PRINTS" id="PR00040">
    <property type="entry name" value="HTHMERR"/>
</dbReference>
<comment type="caution">
    <text evidence="6">The sequence shown here is derived from an EMBL/GenBank/DDBJ whole genome shotgun (WGS) entry which is preliminary data.</text>
</comment>
<sequence>MRIGELSKKTGIATSRIRFYERREILPKAVRGENGYREYPDRAVKVLSLIDDAQRLGFSLSEIRASLSEAAPDFPSRAAMIKALRSKLESIDQHMKDVRARRRAIVKLLDELSD</sequence>
<keyword evidence="4" id="KW-0804">Transcription</keyword>
<evidence type="ECO:0000256" key="4">
    <source>
        <dbReference type="ARBA" id="ARBA00023163"/>
    </source>
</evidence>
<dbReference type="AlphaFoldDB" id="A0A366FQE6"/>
<evidence type="ECO:0000259" key="5">
    <source>
        <dbReference type="PROSITE" id="PS50937"/>
    </source>
</evidence>
<accession>A0A366FQE6</accession>
<keyword evidence="7" id="KW-1185">Reference proteome</keyword>
<dbReference type="PANTHER" id="PTHR30204:SF69">
    <property type="entry name" value="MERR-FAMILY TRANSCRIPTIONAL REGULATOR"/>
    <property type="match status" value="1"/>
</dbReference>
<keyword evidence="2" id="KW-0805">Transcription regulation</keyword>
<dbReference type="GO" id="GO:0003700">
    <property type="term" value="F:DNA-binding transcription factor activity"/>
    <property type="evidence" value="ECO:0007669"/>
    <property type="project" value="InterPro"/>
</dbReference>
<evidence type="ECO:0000256" key="1">
    <source>
        <dbReference type="ARBA" id="ARBA00022491"/>
    </source>
</evidence>
<dbReference type="Proteomes" id="UP000253529">
    <property type="component" value="Unassembled WGS sequence"/>
</dbReference>
<organism evidence="6 7">
    <name type="scientific">Roseiarcus fermentans</name>
    <dbReference type="NCBI Taxonomy" id="1473586"/>
    <lineage>
        <taxon>Bacteria</taxon>
        <taxon>Pseudomonadati</taxon>
        <taxon>Pseudomonadota</taxon>
        <taxon>Alphaproteobacteria</taxon>
        <taxon>Hyphomicrobiales</taxon>
        <taxon>Roseiarcaceae</taxon>
        <taxon>Roseiarcus</taxon>
    </lineage>
</organism>
<dbReference type="Pfam" id="PF13411">
    <property type="entry name" value="MerR_1"/>
    <property type="match status" value="1"/>
</dbReference>
<dbReference type="InterPro" id="IPR009061">
    <property type="entry name" value="DNA-bd_dom_put_sf"/>
</dbReference>
<dbReference type="SMART" id="SM00422">
    <property type="entry name" value="HTH_MERR"/>
    <property type="match status" value="1"/>
</dbReference>
<proteinExistence type="predicted"/>
<dbReference type="RefSeq" id="WP_113888016.1">
    <property type="nucleotide sequence ID" value="NZ_QNRK01000004.1"/>
</dbReference>
<keyword evidence="1" id="KW-0678">Repressor</keyword>
<keyword evidence="3 6" id="KW-0238">DNA-binding</keyword>
<dbReference type="InterPro" id="IPR047057">
    <property type="entry name" value="MerR_fam"/>
</dbReference>
<dbReference type="EMBL" id="QNRK01000004">
    <property type="protein sequence ID" value="RBP16771.1"/>
    <property type="molecule type" value="Genomic_DNA"/>
</dbReference>
<name>A0A366FQE6_9HYPH</name>
<dbReference type="OrthoDB" id="7817988at2"/>
<dbReference type="SUPFAM" id="SSF46955">
    <property type="entry name" value="Putative DNA-binding domain"/>
    <property type="match status" value="1"/>
</dbReference>
<evidence type="ECO:0000313" key="6">
    <source>
        <dbReference type="EMBL" id="RBP16771.1"/>
    </source>
</evidence>
<dbReference type="InterPro" id="IPR000551">
    <property type="entry name" value="MerR-type_HTH_dom"/>
</dbReference>
<evidence type="ECO:0000313" key="7">
    <source>
        <dbReference type="Proteomes" id="UP000253529"/>
    </source>
</evidence>
<dbReference type="Gene3D" id="1.10.1660.10">
    <property type="match status" value="1"/>
</dbReference>
<dbReference type="PROSITE" id="PS50937">
    <property type="entry name" value="HTH_MERR_2"/>
    <property type="match status" value="1"/>
</dbReference>
<feature type="domain" description="HTH merR-type" evidence="5">
    <location>
        <begin position="1"/>
        <end position="69"/>
    </location>
</feature>
<reference evidence="6 7" key="1">
    <citation type="submission" date="2018-06" db="EMBL/GenBank/DDBJ databases">
        <title>Genomic Encyclopedia of Type Strains, Phase IV (KMG-IV): sequencing the most valuable type-strain genomes for metagenomic binning, comparative biology and taxonomic classification.</title>
        <authorList>
            <person name="Goeker M."/>
        </authorList>
    </citation>
    <scope>NUCLEOTIDE SEQUENCE [LARGE SCALE GENOMIC DNA]</scope>
    <source>
        <strain evidence="6 7">DSM 24875</strain>
    </source>
</reference>
<protein>
    <submittedName>
        <fullName evidence="6">DNA-binding transcriptional MerR regulator</fullName>
    </submittedName>
</protein>